<keyword evidence="1" id="KW-0812">Transmembrane</keyword>
<evidence type="ECO:0000313" key="2">
    <source>
        <dbReference type="EMBL" id="MBA4654006.1"/>
    </source>
</evidence>
<name>A0A7C9E0P9_OPUST</name>
<reference evidence="2" key="1">
    <citation type="journal article" date="2013" name="J. Plant Res.">
        <title>Effect of fungi and light on seed germination of three Opuntia species from semiarid lands of central Mexico.</title>
        <authorList>
            <person name="Delgado-Sanchez P."/>
            <person name="Jimenez-Bremont J.F."/>
            <person name="Guerrero-Gonzalez Mde L."/>
            <person name="Flores J."/>
        </authorList>
    </citation>
    <scope>NUCLEOTIDE SEQUENCE</scope>
    <source>
        <tissue evidence="2">Cladode</tissue>
    </source>
</reference>
<keyword evidence="1" id="KW-0472">Membrane</keyword>
<reference evidence="2" key="2">
    <citation type="submission" date="2020-07" db="EMBL/GenBank/DDBJ databases">
        <authorList>
            <person name="Vera ALvarez R."/>
            <person name="Arias-Moreno D.M."/>
            <person name="Jimenez-Jacinto V."/>
            <person name="Jimenez-Bremont J.F."/>
            <person name="Swaminathan K."/>
            <person name="Moose S.P."/>
            <person name="Guerrero-Gonzalez M.L."/>
            <person name="Marino-Ramirez L."/>
            <person name="Landsman D."/>
            <person name="Rodriguez-Kessler M."/>
            <person name="Delgado-Sanchez P."/>
        </authorList>
    </citation>
    <scope>NUCLEOTIDE SEQUENCE</scope>
    <source>
        <tissue evidence="2">Cladode</tissue>
    </source>
</reference>
<proteinExistence type="predicted"/>
<feature type="transmembrane region" description="Helical" evidence="1">
    <location>
        <begin position="20"/>
        <end position="42"/>
    </location>
</feature>
<protein>
    <submittedName>
        <fullName evidence="2">Uncharacterized protein</fullName>
    </submittedName>
</protein>
<sequence>MRPSSYLVELSRSSVWPRFFLMVMGVVAGAMVVVVVLVARWWSIFPRITKDLIRWRATSRVESSMLAKQTLNHPGSQQWKDEPGETLSLTSLMMTLHSLSSPSNVGSSKRWRRSIHTKSPALLFKHPMPTCASWLVKWWCL</sequence>
<dbReference type="AlphaFoldDB" id="A0A7C9E0P9"/>
<accession>A0A7C9E0P9</accession>
<organism evidence="2">
    <name type="scientific">Opuntia streptacantha</name>
    <name type="common">Prickly pear cactus</name>
    <name type="synonym">Opuntia cardona</name>
    <dbReference type="NCBI Taxonomy" id="393608"/>
    <lineage>
        <taxon>Eukaryota</taxon>
        <taxon>Viridiplantae</taxon>
        <taxon>Streptophyta</taxon>
        <taxon>Embryophyta</taxon>
        <taxon>Tracheophyta</taxon>
        <taxon>Spermatophyta</taxon>
        <taxon>Magnoliopsida</taxon>
        <taxon>eudicotyledons</taxon>
        <taxon>Gunneridae</taxon>
        <taxon>Pentapetalae</taxon>
        <taxon>Caryophyllales</taxon>
        <taxon>Cactineae</taxon>
        <taxon>Cactaceae</taxon>
        <taxon>Opuntioideae</taxon>
        <taxon>Opuntia</taxon>
    </lineage>
</organism>
<keyword evidence="1" id="KW-1133">Transmembrane helix</keyword>
<evidence type="ECO:0000256" key="1">
    <source>
        <dbReference type="SAM" id="Phobius"/>
    </source>
</evidence>
<dbReference type="EMBL" id="GISG01181728">
    <property type="protein sequence ID" value="MBA4654006.1"/>
    <property type="molecule type" value="Transcribed_RNA"/>
</dbReference>